<keyword evidence="2" id="KW-1185">Reference proteome</keyword>
<dbReference type="EMBL" id="QRBI01000094">
    <property type="protein sequence ID" value="RMC19614.1"/>
    <property type="molecule type" value="Genomic_DNA"/>
</dbReference>
<accession>A0A3M0L6M3</accession>
<comment type="caution">
    <text evidence="1">The sequence shown here is derived from an EMBL/GenBank/DDBJ whole genome shotgun (WGS) entry which is preliminary data.</text>
</comment>
<evidence type="ECO:0000313" key="1">
    <source>
        <dbReference type="EMBL" id="RMC19614.1"/>
    </source>
</evidence>
<reference evidence="1 2" key="1">
    <citation type="submission" date="2018-07" db="EMBL/GenBank/DDBJ databases">
        <title>A high quality draft genome assembly of the barn swallow (H. rustica rustica).</title>
        <authorList>
            <person name="Formenti G."/>
            <person name="Chiara M."/>
            <person name="Poveda L."/>
            <person name="Francoijs K.-J."/>
            <person name="Bonisoli-Alquati A."/>
            <person name="Canova L."/>
            <person name="Gianfranceschi L."/>
            <person name="Horner D.S."/>
            <person name="Saino N."/>
        </authorList>
    </citation>
    <scope>NUCLEOTIDE SEQUENCE [LARGE SCALE GENOMIC DNA]</scope>
    <source>
        <strain evidence="1">Chelidonia</strain>
        <tissue evidence="1">Blood</tissue>
    </source>
</reference>
<gene>
    <name evidence="1" type="ORF">DUI87_03174</name>
</gene>
<organism evidence="1 2">
    <name type="scientific">Hirundo rustica rustica</name>
    <dbReference type="NCBI Taxonomy" id="333673"/>
    <lineage>
        <taxon>Eukaryota</taxon>
        <taxon>Metazoa</taxon>
        <taxon>Chordata</taxon>
        <taxon>Craniata</taxon>
        <taxon>Vertebrata</taxon>
        <taxon>Euteleostomi</taxon>
        <taxon>Archelosauria</taxon>
        <taxon>Archosauria</taxon>
        <taxon>Dinosauria</taxon>
        <taxon>Saurischia</taxon>
        <taxon>Theropoda</taxon>
        <taxon>Coelurosauria</taxon>
        <taxon>Aves</taxon>
        <taxon>Neognathae</taxon>
        <taxon>Neoaves</taxon>
        <taxon>Telluraves</taxon>
        <taxon>Australaves</taxon>
        <taxon>Passeriformes</taxon>
        <taxon>Sylvioidea</taxon>
        <taxon>Hirundinidae</taxon>
        <taxon>Hirundo</taxon>
    </lineage>
</organism>
<name>A0A3M0L6M3_HIRRU</name>
<dbReference type="AlphaFoldDB" id="A0A3M0L6M3"/>
<dbReference type="Proteomes" id="UP000269221">
    <property type="component" value="Unassembled WGS sequence"/>
</dbReference>
<proteinExistence type="predicted"/>
<evidence type="ECO:0000313" key="2">
    <source>
        <dbReference type="Proteomes" id="UP000269221"/>
    </source>
</evidence>
<protein>
    <submittedName>
        <fullName evidence="1">Uncharacterized protein</fullName>
    </submittedName>
</protein>
<sequence length="156" mass="17607">MESFASGHAQFASVMPMALPRAAAWQLRARPHIPYNKPHLLKPNFKDLSSTFIYTVLESSAAGGSYFYNWRPTWKTPDPAFQAVRDFPMDGDPAQRPESRLECLANPHVGSRVRTCFCDIEVSSANGMMIGLILCTSWNGSSCLINRIRRRRRCLN</sequence>